<comment type="caution">
    <text evidence="2">The sequence shown here is derived from an EMBL/GenBank/DDBJ whole genome shotgun (WGS) entry which is preliminary data.</text>
</comment>
<sequence length="305" mass="34076">MAEAVPFKWGVSPINWANEDLPELGDRYTGEAILRDMARLGFQGTEFSRKFPRDASQLKALLARYGLVLASQWKWVRFCDPQRREAELAALAAHIAFLDAMGCRHVIVCEVTRSFQDAAYREAPREARQLSDAEWAHLVDGLHEAGRLCRAQGMRLVYHHHADTAVETPEAIGRLLAHTDPERVSLLLDTGHAVYGGGDPLDLLRRYGDRIAYVHFKDVRRAVLERVRADGLPFLEAVRQGVFTVPGDGCIDFGPIVAELLARGYDGWVIVEAEQDPEQADPFVYAEKAQAYLRALLADARRSAG</sequence>
<name>A0A8J3BA03_9BACI</name>
<feature type="domain" description="Xylose isomerase-like TIM barrel" evidence="1">
    <location>
        <begin position="35"/>
        <end position="294"/>
    </location>
</feature>
<evidence type="ECO:0000259" key="1">
    <source>
        <dbReference type="Pfam" id="PF01261"/>
    </source>
</evidence>
<dbReference type="InterPro" id="IPR050312">
    <property type="entry name" value="IolE/XylAMocC-like"/>
</dbReference>
<keyword evidence="3" id="KW-1185">Reference proteome</keyword>
<gene>
    <name evidence="2" type="primary">iolE</name>
    <name evidence="2" type="ORF">GCM10007043_10850</name>
</gene>
<dbReference type="InterPro" id="IPR013022">
    <property type="entry name" value="Xyl_isomerase-like_TIM-brl"/>
</dbReference>
<dbReference type="Gene3D" id="3.20.20.150">
    <property type="entry name" value="Divalent-metal-dependent TIM barrel enzymes"/>
    <property type="match status" value="1"/>
</dbReference>
<protein>
    <submittedName>
        <fullName evidence="2">Myo-inosose-2 dehydratase</fullName>
    </submittedName>
</protein>
<proteinExistence type="predicted"/>
<dbReference type="RefSeq" id="WP_188817032.1">
    <property type="nucleotide sequence ID" value="NZ_BMOF01000016.1"/>
</dbReference>
<dbReference type="AlphaFoldDB" id="A0A8J3BA03"/>
<dbReference type="PANTHER" id="PTHR12110">
    <property type="entry name" value="HYDROXYPYRUVATE ISOMERASE"/>
    <property type="match status" value="1"/>
</dbReference>
<dbReference type="SUPFAM" id="SSF51658">
    <property type="entry name" value="Xylose isomerase-like"/>
    <property type="match status" value="1"/>
</dbReference>
<reference evidence="2" key="1">
    <citation type="journal article" date="2014" name="Int. J. Syst. Evol. Microbiol.">
        <title>Complete genome sequence of Corynebacterium casei LMG S-19264T (=DSM 44701T), isolated from a smear-ripened cheese.</title>
        <authorList>
            <consortium name="US DOE Joint Genome Institute (JGI-PGF)"/>
            <person name="Walter F."/>
            <person name="Albersmeier A."/>
            <person name="Kalinowski J."/>
            <person name="Ruckert C."/>
        </authorList>
    </citation>
    <scope>NUCLEOTIDE SEQUENCE</scope>
    <source>
        <strain evidence="2">JCM 14719</strain>
    </source>
</reference>
<dbReference type="InterPro" id="IPR030823">
    <property type="entry name" value="IolE/MocC"/>
</dbReference>
<evidence type="ECO:0000313" key="2">
    <source>
        <dbReference type="EMBL" id="GGJ98717.1"/>
    </source>
</evidence>
<dbReference type="InterPro" id="IPR036237">
    <property type="entry name" value="Xyl_isomerase-like_sf"/>
</dbReference>
<reference evidence="2" key="2">
    <citation type="submission" date="2020-09" db="EMBL/GenBank/DDBJ databases">
        <authorList>
            <person name="Sun Q."/>
            <person name="Ohkuma M."/>
        </authorList>
    </citation>
    <scope>NUCLEOTIDE SEQUENCE</scope>
    <source>
        <strain evidence="2">JCM 14719</strain>
    </source>
</reference>
<evidence type="ECO:0000313" key="3">
    <source>
        <dbReference type="Proteomes" id="UP000637720"/>
    </source>
</evidence>
<dbReference type="Pfam" id="PF01261">
    <property type="entry name" value="AP_endonuc_2"/>
    <property type="match status" value="1"/>
</dbReference>
<dbReference type="Proteomes" id="UP000637720">
    <property type="component" value="Unassembled WGS sequence"/>
</dbReference>
<organism evidence="2 3">
    <name type="scientific">Calditerricola satsumensis</name>
    <dbReference type="NCBI Taxonomy" id="373054"/>
    <lineage>
        <taxon>Bacteria</taxon>
        <taxon>Bacillati</taxon>
        <taxon>Bacillota</taxon>
        <taxon>Bacilli</taxon>
        <taxon>Bacillales</taxon>
        <taxon>Bacillaceae</taxon>
        <taxon>Calditerricola</taxon>
    </lineage>
</organism>
<dbReference type="PANTHER" id="PTHR12110:SF41">
    <property type="entry name" value="INOSOSE DEHYDRATASE"/>
    <property type="match status" value="1"/>
</dbReference>
<dbReference type="NCBIfam" id="TIGR04379">
    <property type="entry name" value="myo_inos_iolE"/>
    <property type="match status" value="1"/>
</dbReference>
<accession>A0A8J3BA03</accession>
<dbReference type="EMBL" id="BMOF01000016">
    <property type="protein sequence ID" value="GGJ98717.1"/>
    <property type="molecule type" value="Genomic_DNA"/>
</dbReference>